<feature type="domain" description="B12-binding" evidence="3">
    <location>
        <begin position="206"/>
        <end position="332"/>
    </location>
</feature>
<dbReference type="InterPro" id="IPR006158">
    <property type="entry name" value="Cobalamin-bd"/>
</dbReference>
<evidence type="ECO:0000259" key="3">
    <source>
        <dbReference type="PROSITE" id="PS51332"/>
    </source>
</evidence>
<dbReference type="InterPro" id="IPR009061">
    <property type="entry name" value="DNA-bd_dom_put_sf"/>
</dbReference>
<dbReference type="InterPro" id="IPR003759">
    <property type="entry name" value="Cbl-bd_cap"/>
</dbReference>
<sequence length="332" mass="36113">MSKTQTEQRASDATLTEAPPPADAPGLGIAAVERDTGLSKDLLRVWERRYGFPQPQRDAQGERLYPADQVQRLRHIKRLLDAGHRPSHVVALSPTALTQRLQAMQPATEATASASDGVGPAFLDSLLAPLHNHQLYALQEGLQTQLLKRGLGPYVIEVLAPLIGRVGHLWTQGRVQIYEEHLFTEVVQQQLHRAIAMLPGHERQDRPRVLLSTTPGEEHGLGLLMAHALLALSGCQCISLGLQTPLDEMVAAVHSQRADVLALSFSSYASMASVDAALSHLVVALPGAVEVWVGGQSAAVRRLSDRPGRLRVLQGLAQLDDAVRIWRAAQRV</sequence>
<feature type="region of interest" description="Disordered" evidence="1">
    <location>
        <begin position="1"/>
        <end position="27"/>
    </location>
</feature>
<dbReference type="InterPro" id="IPR000551">
    <property type="entry name" value="MerR-type_HTH_dom"/>
</dbReference>
<dbReference type="GO" id="GO:0046872">
    <property type="term" value="F:metal ion binding"/>
    <property type="evidence" value="ECO:0007669"/>
    <property type="project" value="InterPro"/>
</dbReference>
<name>A0A437LTW9_9BURK</name>
<dbReference type="Gene3D" id="3.40.50.280">
    <property type="entry name" value="Cobalamin-binding domain"/>
    <property type="match status" value="1"/>
</dbReference>
<feature type="compositionally biased region" description="Polar residues" evidence="1">
    <location>
        <begin position="1"/>
        <end position="14"/>
    </location>
</feature>
<dbReference type="Gene3D" id="1.10.1660.10">
    <property type="match status" value="1"/>
</dbReference>
<dbReference type="Pfam" id="PF02607">
    <property type="entry name" value="B12-binding_2"/>
    <property type="match status" value="1"/>
</dbReference>
<dbReference type="OrthoDB" id="9800334at2"/>
<dbReference type="GO" id="GO:0031419">
    <property type="term" value="F:cobalamin binding"/>
    <property type="evidence" value="ECO:0007669"/>
    <property type="project" value="InterPro"/>
</dbReference>
<reference evidence="4 5" key="1">
    <citation type="submission" date="2019-01" db="EMBL/GenBank/DDBJ databases">
        <authorList>
            <person name="Chen W.-M."/>
        </authorList>
    </citation>
    <scope>NUCLEOTIDE SEQUENCE [LARGE SCALE GENOMIC DNA]</scope>
    <source>
        <strain evidence="4 5">CCP-18</strain>
    </source>
</reference>
<dbReference type="InterPro" id="IPR036724">
    <property type="entry name" value="Cobalamin-bd_sf"/>
</dbReference>
<comment type="caution">
    <text evidence="4">The sequence shown here is derived from an EMBL/GenBank/DDBJ whole genome shotgun (WGS) entry which is preliminary data.</text>
</comment>
<feature type="domain" description="HTH merR-type" evidence="2">
    <location>
        <begin position="34"/>
        <end position="83"/>
    </location>
</feature>
<dbReference type="EMBL" id="SACM01000001">
    <property type="protein sequence ID" value="RVT88875.1"/>
    <property type="molecule type" value="Genomic_DNA"/>
</dbReference>
<evidence type="ECO:0000256" key="1">
    <source>
        <dbReference type="SAM" id="MobiDB-lite"/>
    </source>
</evidence>
<evidence type="ECO:0000259" key="2">
    <source>
        <dbReference type="PROSITE" id="PS50937"/>
    </source>
</evidence>
<dbReference type="GO" id="GO:0003677">
    <property type="term" value="F:DNA binding"/>
    <property type="evidence" value="ECO:0007669"/>
    <property type="project" value="InterPro"/>
</dbReference>
<accession>A0A437LTW9</accession>
<dbReference type="SUPFAM" id="SSF52242">
    <property type="entry name" value="Cobalamin (vitamin B12)-binding domain"/>
    <property type="match status" value="1"/>
</dbReference>
<dbReference type="AlphaFoldDB" id="A0A437LTW9"/>
<dbReference type="Gene3D" id="1.10.1240.10">
    <property type="entry name" value="Methionine synthase domain"/>
    <property type="match status" value="1"/>
</dbReference>
<dbReference type="Pfam" id="PF13411">
    <property type="entry name" value="MerR_1"/>
    <property type="match status" value="1"/>
</dbReference>
<dbReference type="InterPro" id="IPR036594">
    <property type="entry name" value="Meth_synthase_dom"/>
</dbReference>
<dbReference type="Pfam" id="PF02310">
    <property type="entry name" value="B12-binding"/>
    <property type="match status" value="1"/>
</dbReference>
<dbReference type="GO" id="GO:0006355">
    <property type="term" value="P:regulation of DNA-templated transcription"/>
    <property type="evidence" value="ECO:0007669"/>
    <property type="project" value="InterPro"/>
</dbReference>
<dbReference type="PROSITE" id="PS50937">
    <property type="entry name" value="HTH_MERR_2"/>
    <property type="match status" value="1"/>
</dbReference>
<proteinExistence type="predicted"/>
<dbReference type="RefSeq" id="WP_127682329.1">
    <property type="nucleotide sequence ID" value="NZ_SACM01000001.1"/>
</dbReference>
<dbReference type="CDD" id="cd01104">
    <property type="entry name" value="HTH_MlrA-CarA"/>
    <property type="match status" value="1"/>
</dbReference>
<evidence type="ECO:0000313" key="5">
    <source>
        <dbReference type="Proteomes" id="UP000288587"/>
    </source>
</evidence>
<dbReference type="SMART" id="SM00422">
    <property type="entry name" value="HTH_MERR"/>
    <property type="match status" value="1"/>
</dbReference>
<dbReference type="PROSITE" id="PS51332">
    <property type="entry name" value="B12_BINDING"/>
    <property type="match status" value="1"/>
</dbReference>
<protein>
    <submittedName>
        <fullName evidence="4">MerR family transcriptional regulator</fullName>
    </submittedName>
</protein>
<dbReference type="Proteomes" id="UP000288587">
    <property type="component" value="Unassembled WGS sequence"/>
</dbReference>
<keyword evidence="5" id="KW-1185">Reference proteome</keyword>
<organism evidence="4 5">
    <name type="scientific">Inhella crocodyli</name>
    <dbReference type="NCBI Taxonomy" id="2499851"/>
    <lineage>
        <taxon>Bacteria</taxon>
        <taxon>Pseudomonadati</taxon>
        <taxon>Pseudomonadota</taxon>
        <taxon>Betaproteobacteria</taxon>
        <taxon>Burkholderiales</taxon>
        <taxon>Sphaerotilaceae</taxon>
        <taxon>Inhella</taxon>
    </lineage>
</organism>
<dbReference type="SUPFAM" id="SSF46955">
    <property type="entry name" value="Putative DNA-binding domain"/>
    <property type="match status" value="1"/>
</dbReference>
<evidence type="ECO:0000313" key="4">
    <source>
        <dbReference type="EMBL" id="RVT88875.1"/>
    </source>
</evidence>
<gene>
    <name evidence="4" type="ORF">EOD73_07885</name>
</gene>